<evidence type="ECO:0000256" key="1">
    <source>
        <dbReference type="ARBA" id="ARBA00004141"/>
    </source>
</evidence>
<feature type="binding site" evidence="15">
    <location>
        <position position="1364"/>
    </location>
    <ligand>
        <name>Mg(2+)</name>
        <dbReference type="ChEBI" id="CHEBI:18420"/>
    </ligand>
</feature>
<feature type="binding site" evidence="14">
    <location>
        <position position="1339"/>
    </location>
    <ligand>
        <name>ATP</name>
        <dbReference type="ChEBI" id="CHEBI:30616"/>
    </ligand>
</feature>
<feature type="compositionally biased region" description="Acidic residues" evidence="17">
    <location>
        <begin position="886"/>
        <end position="904"/>
    </location>
</feature>
<feature type="binding site" evidence="14">
    <location>
        <position position="1165"/>
    </location>
    <ligand>
        <name>ATP</name>
        <dbReference type="ChEBI" id="CHEBI:30616"/>
    </ligand>
</feature>
<dbReference type="InterPro" id="IPR008250">
    <property type="entry name" value="ATPase_P-typ_transduc_dom_A_sf"/>
</dbReference>
<keyword evidence="4 15" id="KW-0479">Metal-binding</keyword>
<keyword evidence="21" id="KW-1185">Reference proteome</keyword>
<dbReference type="PANTHER" id="PTHR24092">
    <property type="entry name" value="PROBABLE PHOSPHOLIPID-TRANSPORTING ATPASE"/>
    <property type="match status" value="1"/>
</dbReference>
<evidence type="ECO:0000256" key="10">
    <source>
        <dbReference type="ARBA" id="ARBA00023136"/>
    </source>
</evidence>
<dbReference type="Gene3D" id="3.40.50.1000">
    <property type="entry name" value="HAD superfamily/HAD-like"/>
    <property type="match status" value="1"/>
</dbReference>
<dbReference type="Pfam" id="PF00702">
    <property type="entry name" value="Hydrolase"/>
    <property type="match status" value="1"/>
</dbReference>
<dbReference type="NCBIfam" id="TIGR01652">
    <property type="entry name" value="ATPase-Plipid"/>
    <property type="match status" value="1"/>
</dbReference>
<feature type="region of interest" description="Disordered" evidence="17">
    <location>
        <begin position="790"/>
        <end position="831"/>
    </location>
</feature>
<feature type="binding site" evidence="14">
    <location>
        <position position="964"/>
    </location>
    <ligand>
        <name>ATP</name>
        <dbReference type="ChEBI" id="CHEBI:30616"/>
    </ligand>
</feature>
<comment type="cofactor">
    <cofactor evidence="15">
        <name>Mg(2+)</name>
        <dbReference type="ChEBI" id="CHEBI:18420"/>
    </cofactor>
</comment>
<keyword evidence="10 16" id="KW-0472">Membrane</keyword>
<gene>
    <name evidence="20" type="ORF">POJ06DRAFT_243129</name>
</gene>
<keyword evidence="3 16" id="KW-0812">Transmembrane</keyword>
<feature type="binding site" evidence="15">
    <location>
        <position position="678"/>
    </location>
    <ligand>
        <name>Mg(2+)</name>
        <dbReference type="ChEBI" id="CHEBI:18420"/>
    </ligand>
</feature>
<protein>
    <recommendedName>
        <fullName evidence="16">Phospholipid-transporting ATPase</fullName>
        <ecNumber evidence="16">7.6.2.1</ecNumber>
    </recommendedName>
</protein>
<comment type="similarity">
    <text evidence="2 16">Belongs to the cation transport ATPase (P-type) (TC 3.A.3) family. Type IV subfamily.</text>
</comment>
<dbReference type="SUPFAM" id="SSF81660">
    <property type="entry name" value="Metal cation-transporting ATPase, ATP-binding domain N"/>
    <property type="match status" value="1"/>
</dbReference>
<dbReference type="SUPFAM" id="SSF81665">
    <property type="entry name" value="Calcium ATPase, transmembrane domain M"/>
    <property type="match status" value="1"/>
</dbReference>
<comment type="caution">
    <text evidence="20">The sequence shown here is derived from an EMBL/GenBank/DDBJ whole genome shotgun (WGS) entry which is preliminary data.</text>
</comment>
<feature type="region of interest" description="Disordered" evidence="17">
    <location>
        <begin position="128"/>
        <end position="148"/>
    </location>
</feature>
<feature type="transmembrane region" description="Helical" evidence="16">
    <location>
        <begin position="1531"/>
        <end position="1549"/>
    </location>
</feature>
<reference evidence="20" key="1">
    <citation type="submission" date="2023-03" db="EMBL/GenBank/DDBJ databases">
        <title>Near-Complete genome sequence of Lipomyces tetrasporous NRRL Y-64009, an oleaginous yeast capable of growing on lignocellulosic hydrolysates.</title>
        <authorList>
            <consortium name="Lawrence Berkeley National Laboratory"/>
            <person name="Jagtap S.S."/>
            <person name="Liu J.-J."/>
            <person name="Walukiewicz H.E."/>
            <person name="Pangilinan J."/>
            <person name="Lipzen A."/>
            <person name="Ahrendt S."/>
            <person name="Koriabine M."/>
            <person name="Cobaugh K."/>
            <person name="Salamov A."/>
            <person name="Yoshinaga Y."/>
            <person name="Ng V."/>
            <person name="Daum C."/>
            <person name="Grigoriev I.V."/>
            <person name="Slininger P.J."/>
            <person name="Dien B.S."/>
            <person name="Jin Y.-S."/>
            <person name="Rao C.V."/>
        </authorList>
    </citation>
    <scope>NUCLEOTIDE SEQUENCE</scope>
    <source>
        <strain evidence="20">NRRL Y-64009</strain>
    </source>
</reference>
<comment type="catalytic activity">
    <reaction evidence="11 16">
        <text>ATP + H2O + phospholipidSide 1 = ADP + phosphate + phospholipidSide 2.</text>
        <dbReference type="EC" id="7.6.2.1"/>
    </reaction>
</comment>
<feature type="active site" description="4-aspartylphosphate intermediate" evidence="13">
    <location>
        <position position="678"/>
    </location>
</feature>
<proteinExistence type="inferred from homology"/>
<feature type="binding site" evidence="15">
    <location>
        <position position="680"/>
    </location>
    <ligand>
        <name>Mg(2+)</name>
        <dbReference type="ChEBI" id="CHEBI:18420"/>
    </ligand>
</feature>
<feature type="domain" description="P-type ATPase N-terminal" evidence="18">
    <location>
        <begin position="309"/>
        <end position="363"/>
    </location>
</feature>
<evidence type="ECO:0000256" key="8">
    <source>
        <dbReference type="ARBA" id="ARBA00022967"/>
    </source>
</evidence>
<evidence type="ECO:0000256" key="15">
    <source>
        <dbReference type="PIRSR" id="PIRSR606539-3"/>
    </source>
</evidence>
<dbReference type="GO" id="GO:0140346">
    <property type="term" value="F:phosphatidylserine flippase activity"/>
    <property type="evidence" value="ECO:0007669"/>
    <property type="project" value="UniProtKB-ARBA"/>
</dbReference>
<dbReference type="PROSITE" id="PS00154">
    <property type="entry name" value="ATPASE_E1_E2"/>
    <property type="match status" value="1"/>
</dbReference>
<feature type="compositionally biased region" description="Polar residues" evidence="17">
    <location>
        <begin position="791"/>
        <end position="809"/>
    </location>
</feature>
<feature type="region of interest" description="Disordered" evidence="17">
    <location>
        <begin position="1026"/>
        <end position="1045"/>
    </location>
</feature>
<feature type="region of interest" description="Disordered" evidence="17">
    <location>
        <begin position="39"/>
        <end position="63"/>
    </location>
</feature>
<evidence type="ECO:0000256" key="7">
    <source>
        <dbReference type="ARBA" id="ARBA00022842"/>
    </source>
</evidence>
<dbReference type="GO" id="GO:0006892">
    <property type="term" value="P:post-Golgi vesicle-mediated transport"/>
    <property type="evidence" value="ECO:0007669"/>
    <property type="project" value="TreeGrafter"/>
</dbReference>
<evidence type="ECO:0000256" key="13">
    <source>
        <dbReference type="PIRSR" id="PIRSR606539-1"/>
    </source>
</evidence>
<dbReference type="InterPro" id="IPR032630">
    <property type="entry name" value="P_typ_ATPase_c"/>
</dbReference>
<feature type="binding site" evidence="14">
    <location>
        <position position="680"/>
    </location>
    <ligand>
        <name>ATP</name>
        <dbReference type="ChEBI" id="CHEBI:30616"/>
    </ligand>
</feature>
<feature type="binding site" evidence="14">
    <location>
        <position position="916"/>
    </location>
    <ligand>
        <name>ATP</name>
        <dbReference type="ChEBI" id="CHEBI:30616"/>
    </ligand>
</feature>
<evidence type="ECO:0000256" key="4">
    <source>
        <dbReference type="ARBA" id="ARBA00022723"/>
    </source>
</evidence>
<feature type="binding site" evidence="14">
    <location>
        <position position="1364"/>
    </location>
    <ligand>
        <name>ATP</name>
        <dbReference type="ChEBI" id="CHEBI:30616"/>
    </ligand>
</feature>
<name>A0AAD7QYQ1_9ASCO</name>
<dbReference type="InterPro" id="IPR032631">
    <property type="entry name" value="P-type_ATPase_N"/>
</dbReference>
<dbReference type="InterPro" id="IPR018303">
    <property type="entry name" value="ATPase_P-typ_P_site"/>
</dbReference>
<dbReference type="GO" id="GO:0016887">
    <property type="term" value="F:ATP hydrolysis activity"/>
    <property type="evidence" value="ECO:0007669"/>
    <property type="project" value="InterPro"/>
</dbReference>
<dbReference type="GO" id="GO:0005524">
    <property type="term" value="F:ATP binding"/>
    <property type="evidence" value="ECO:0007669"/>
    <property type="project" value="UniProtKB-UniRule"/>
</dbReference>
<evidence type="ECO:0000313" key="21">
    <source>
        <dbReference type="Proteomes" id="UP001217417"/>
    </source>
</evidence>
<feature type="region of interest" description="Disordered" evidence="17">
    <location>
        <begin position="193"/>
        <end position="225"/>
    </location>
</feature>
<dbReference type="RefSeq" id="XP_056047359.1">
    <property type="nucleotide sequence ID" value="XM_056186311.1"/>
</dbReference>
<keyword evidence="8 16" id="KW-1278">Translocase</keyword>
<dbReference type="InterPro" id="IPR023299">
    <property type="entry name" value="ATPase_P-typ_cyto_dom_N"/>
</dbReference>
<dbReference type="GO" id="GO:0000287">
    <property type="term" value="F:magnesium ion binding"/>
    <property type="evidence" value="ECO:0007669"/>
    <property type="project" value="UniProtKB-UniRule"/>
</dbReference>
<feature type="binding site" evidence="14">
    <location>
        <position position="987"/>
    </location>
    <ligand>
        <name>ATP</name>
        <dbReference type="ChEBI" id="CHEBI:30616"/>
    </ligand>
</feature>
<dbReference type="FunFam" id="3.40.50.1000:FF:000172">
    <property type="entry name" value="Phospholipid-transporting ATPase"/>
    <property type="match status" value="1"/>
</dbReference>
<keyword evidence="7 15" id="KW-0460">Magnesium</keyword>
<keyword evidence="6 14" id="KW-0067">ATP-binding</keyword>
<feature type="transmembrane region" description="Helical" evidence="16">
    <location>
        <begin position="609"/>
        <end position="630"/>
    </location>
</feature>
<dbReference type="EMBL" id="JARPMG010000001">
    <property type="protein sequence ID" value="KAJ8103909.1"/>
    <property type="molecule type" value="Genomic_DNA"/>
</dbReference>
<evidence type="ECO:0000259" key="19">
    <source>
        <dbReference type="Pfam" id="PF16212"/>
    </source>
</evidence>
<accession>A0AAD7QYQ1</accession>
<feature type="binding site" evidence="14">
    <location>
        <position position="1363"/>
    </location>
    <ligand>
        <name>ATP</name>
        <dbReference type="ChEBI" id="CHEBI:30616"/>
    </ligand>
</feature>
<dbReference type="InterPro" id="IPR023214">
    <property type="entry name" value="HAD_sf"/>
</dbReference>
<dbReference type="GeneID" id="80881477"/>
<organism evidence="20 21">
    <name type="scientific">Lipomyces tetrasporus</name>
    <dbReference type="NCBI Taxonomy" id="54092"/>
    <lineage>
        <taxon>Eukaryota</taxon>
        <taxon>Fungi</taxon>
        <taxon>Dikarya</taxon>
        <taxon>Ascomycota</taxon>
        <taxon>Saccharomycotina</taxon>
        <taxon>Lipomycetes</taxon>
        <taxon>Lipomycetales</taxon>
        <taxon>Lipomycetaceae</taxon>
        <taxon>Lipomyces</taxon>
    </lineage>
</organism>
<dbReference type="Pfam" id="PF13246">
    <property type="entry name" value="Cation_ATPase"/>
    <property type="match status" value="1"/>
</dbReference>
<evidence type="ECO:0000256" key="5">
    <source>
        <dbReference type="ARBA" id="ARBA00022741"/>
    </source>
</evidence>
<evidence type="ECO:0000259" key="18">
    <source>
        <dbReference type="Pfam" id="PF16209"/>
    </source>
</evidence>
<dbReference type="Pfam" id="PF16209">
    <property type="entry name" value="PhoLip_ATPase_N"/>
    <property type="match status" value="1"/>
</dbReference>
<keyword evidence="5 14" id="KW-0547">Nucleotide-binding</keyword>
<feature type="transmembrane region" description="Helical" evidence="16">
    <location>
        <begin position="1500"/>
        <end position="1525"/>
    </location>
</feature>
<evidence type="ECO:0000256" key="2">
    <source>
        <dbReference type="ARBA" id="ARBA00008109"/>
    </source>
</evidence>
<feature type="binding site" evidence="14">
    <location>
        <position position="1333"/>
    </location>
    <ligand>
        <name>ATP</name>
        <dbReference type="ChEBI" id="CHEBI:30616"/>
    </ligand>
</feature>
<feature type="region of interest" description="Disordered" evidence="17">
    <location>
        <begin position="1"/>
        <end position="20"/>
    </location>
</feature>
<feature type="region of interest" description="Disordered" evidence="17">
    <location>
        <begin position="871"/>
        <end position="910"/>
    </location>
</feature>
<dbReference type="GO" id="GO:0005802">
    <property type="term" value="C:trans-Golgi network"/>
    <property type="evidence" value="ECO:0007669"/>
    <property type="project" value="TreeGrafter"/>
</dbReference>
<feature type="binding site" evidence="14">
    <location>
        <position position="678"/>
    </location>
    <ligand>
        <name>ATP</name>
        <dbReference type="ChEBI" id="CHEBI:30616"/>
    </ligand>
</feature>
<dbReference type="Gene3D" id="2.70.150.10">
    <property type="entry name" value="Calcium-transporting ATPase, cytoplasmic transduction domain A"/>
    <property type="match status" value="1"/>
</dbReference>
<evidence type="ECO:0000256" key="6">
    <source>
        <dbReference type="ARBA" id="ARBA00022840"/>
    </source>
</evidence>
<feature type="transmembrane region" description="Helical" evidence="16">
    <location>
        <begin position="1606"/>
        <end position="1627"/>
    </location>
</feature>
<feature type="binding site" evidence="14">
    <location>
        <position position="679"/>
    </location>
    <ligand>
        <name>ATP</name>
        <dbReference type="ChEBI" id="CHEBI:30616"/>
    </ligand>
</feature>
<dbReference type="SUPFAM" id="SSF81653">
    <property type="entry name" value="Calcium ATPase, transduction domain A"/>
    <property type="match status" value="1"/>
</dbReference>
<feature type="transmembrane region" description="Helical" evidence="16">
    <location>
        <begin position="1561"/>
        <end position="1586"/>
    </location>
</feature>
<dbReference type="EC" id="7.6.2.1" evidence="16"/>
<feature type="binding site" evidence="15">
    <location>
        <position position="1360"/>
    </location>
    <ligand>
        <name>Mg(2+)</name>
        <dbReference type="ChEBI" id="CHEBI:18420"/>
    </ligand>
</feature>
<feature type="binding site" evidence="14">
    <location>
        <position position="1245"/>
    </location>
    <ligand>
        <name>ATP</name>
        <dbReference type="ChEBI" id="CHEBI:30616"/>
    </ligand>
</feature>
<evidence type="ECO:0000256" key="3">
    <source>
        <dbReference type="ARBA" id="ARBA00022692"/>
    </source>
</evidence>
<sequence length="1754" mass="194358">MASSPRGPGQGTGRRFPAAASSVLDEFDLVDRAGPHQPVRYSAELDRPTSSGFRPVTPPVRPSSTVNATNVVAAGTYAPIIAVDDNTMGPPVRPSQLPDLPALMTANPLTLNNAPEFASNLARPVLSPQTATGTTTAASPGDPARNRRRGFSLRTQLFNRQLEHAAQSPIELMENLNNPAPAYSRIAPQYAHSPNPSAIDVAEGTPPPPPSGQADLGDTGQKLYRPHAIYPPPSTGTLRQTSSRLPNYSSWASSRLFRSGFRGKVDNTYRKARNFVLGTNRIPTSKGGRCVPLDLRRSVAAGLVDDRTDKPYVSNTIVSSIYNRYNAIPLLLFAQFSKLANVYFLVVSALQMVPNFSTTGTYNSFITFMFFTAISMAREGFDDWRRHRQDASENNNEALVANVECDGDGERTVHWRATAWKDIKVGDVVKLRRNDWVSADVVVLHADGMGDLAYVETAALDGETNLKSKIALPVLAEMCRTDELLVADTHADFVIEDPNTDLYSFEGNVTVKGTKYSLSNDNILYRGSILRNTPHAIGLVVFTGQETKIRMNATQAPRVKAPRLQRRINNIIVFMVLFVIFIAAFCTVMERVWVTDRSPFYLPSSDIPLIQLIMSFVIMFNTLIPLSLYVSMEIVKIGQRIMLTWDVDMYHESTNTPCEAHTSSINEELGQVSYVFSDKTGTLTDNVMVFRKISVAGHAWLHDLDVQQEFFREELRRLRQDESKVADANGKMPARPSSTVIRTSNVTIESMTSAVDHPHDHFRSKSLNSPPVPMPKAFKRAATMEAAFETRSLQHQRSLSSIRTGSSTGPHWHSTAYGPQPAPTHSESTHVTRSTVELLQYLQLKPDSQFSRRAKFFLLAMALCHACIPDRGDEDNADAGSANSDNDGDDEDPDDDDDDDDDDDSKIQYQAASPDELALVRAARDLGFVVVDRQLKSVTVRTYPNGFDADATVETYEILDTIEFSSARKRMSVVVRFPDGRICLLCKGADSIIFERLHSAKLAQAKKAEVQRRVTLRKNIEASRAIERTGSLQHHHDDDSGTNSARQSFAVARASFSRPSLNLRRKETLGHLDDFLKSAQAREAGADVLQTPRMSVDVEIPTSAGPAGRSSFAFGENSSTAITASHPAPLAILENMVDETVPLDTAAVFERTMSHIDEFATEGLRTLVYAHRFMSEDEYKGWAKIYSDAVTSLENRTEKIEAAGELVENNLELTGATAIEDKLQNGVPEAIDKLRRAGIKLWMLTGDKRETAISIGHSCRLIHDFSTVLILREDDPDMTSKMAAAMLELDDGSVAHCVVVVDGGTLAYIEKDMTIMTLFIELGVKADSVICCRASPSQKALLVSAIRSKVKGSVTLAIGDGANDIAMIQAADVGIGIAGKEGLQASRSSDYSIGQFRFLLKLLLVHGRWNYVRLSKYVLATFYKEFFFYLTQAMYQQFTMYSGTSLYESVSLTMYNTLFTSLPVLCVGIFLQDLSPETLVAVPELYSTSRLNKHFNLRIFIGWMSVASSQAVLVTFTMVYVYAILWPRDNGLYPMSTLNFAAIIAAIAVKLNFVEMHNRSYLNFGSLIISVCGWFLWTVCLTQIYPEKLTLYVVKDTMVETFGKDLVWWATFLLCCGVPVVFDLVLVSLRAGLLPSDTDVFQQIEQDPELRDRLEKDAEMELSNSWEGDKRRQKRLHKRAEQEAALRNGFEAEEQEVQELLLRRANTGTGLTYQRRTRDVDTVAPKPRGSVASEWSASSNNAFAGGRVQFSSET</sequence>
<evidence type="ECO:0000256" key="16">
    <source>
        <dbReference type="RuleBase" id="RU362033"/>
    </source>
</evidence>
<dbReference type="InterPro" id="IPR006539">
    <property type="entry name" value="P-type_ATPase_IV"/>
</dbReference>
<feature type="binding site" evidence="14">
    <location>
        <position position="1246"/>
    </location>
    <ligand>
        <name>ATP</name>
        <dbReference type="ChEBI" id="CHEBI:30616"/>
    </ligand>
</feature>
<dbReference type="Gene3D" id="3.40.1110.10">
    <property type="entry name" value="Calcium-transporting ATPase, cytoplasmic domain N"/>
    <property type="match status" value="1"/>
</dbReference>
<evidence type="ECO:0000256" key="12">
    <source>
        <dbReference type="ARBA" id="ARBA00049128"/>
    </source>
</evidence>
<dbReference type="GO" id="GO:0032456">
    <property type="term" value="P:endocytic recycling"/>
    <property type="evidence" value="ECO:0007669"/>
    <property type="project" value="TreeGrafter"/>
</dbReference>
<dbReference type="PANTHER" id="PTHR24092:SF174">
    <property type="entry name" value="PHOSPHOLIPID-TRANSPORTING ATPASE DNF3-RELATED"/>
    <property type="match status" value="1"/>
</dbReference>
<evidence type="ECO:0000313" key="20">
    <source>
        <dbReference type="EMBL" id="KAJ8103909.1"/>
    </source>
</evidence>
<dbReference type="Proteomes" id="UP001217417">
    <property type="component" value="Unassembled WGS sequence"/>
</dbReference>
<feature type="transmembrane region" description="Helical" evidence="16">
    <location>
        <begin position="568"/>
        <end position="589"/>
    </location>
</feature>
<keyword evidence="9 16" id="KW-1133">Transmembrane helix</keyword>
<feature type="domain" description="P-type ATPase C-terminal" evidence="19">
    <location>
        <begin position="1387"/>
        <end position="1635"/>
    </location>
</feature>
<feature type="region of interest" description="Disordered" evidence="17">
    <location>
        <begin position="1713"/>
        <end position="1754"/>
    </location>
</feature>
<evidence type="ECO:0000256" key="9">
    <source>
        <dbReference type="ARBA" id="ARBA00022989"/>
    </source>
</evidence>
<dbReference type="SUPFAM" id="SSF56784">
    <property type="entry name" value="HAD-like"/>
    <property type="match status" value="1"/>
</dbReference>
<evidence type="ECO:0000256" key="11">
    <source>
        <dbReference type="ARBA" id="ARBA00034036"/>
    </source>
</evidence>
<comment type="catalytic activity">
    <reaction evidence="12">
        <text>a 1,2-diacyl-sn-glycero-3-phosphoethanolamine(out) + ATP + H2O = a 1,2-diacyl-sn-glycero-3-phosphoethanolamine(in) + ADP + phosphate + H(+)</text>
        <dbReference type="Rhea" id="RHEA:66132"/>
        <dbReference type="ChEBI" id="CHEBI:15377"/>
        <dbReference type="ChEBI" id="CHEBI:15378"/>
        <dbReference type="ChEBI" id="CHEBI:30616"/>
        <dbReference type="ChEBI" id="CHEBI:43474"/>
        <dbReference type="ChEBI" id="CHEBI:64612"/>
        <dbReference type="ChEBI" id="CHEBI:456216"/>
    </reaction>
    <physiologicalReaction direction="left-to-right" evidence="12">
        <dbReference type="Rhea" id="RHEA:66133"/>
    </physiologicalReaction>
</comment>
<feature type="binding site" evidence="14">
    <location>
        <position position="1247"/>
    </location>
    <ligand>
        <name>ATP</name>
        <dbReference type="ChEBI" id="CHEBI:30616"/>
    </ligand>
</feature>
<dbReference type="InterPro" id="IPR036412">
    <property type="entry name" value="HAD-like_sf"/>
</dbReference>
<dbReference type="GO" id="GO:0005886">
    <property type="term" value="C:plasma membrane"/>
    <property type="evidence" value="ECO:0007669"/>
    <property type="project" value="TreeGrafter"/>
</dbReference>
<evidence type="ECO:0000256" key="17">
    <source>
        <dbReference type="SAM" id="MobiDB-lite"/>
    </source>
</evidence>
<evidence type="ECO:0000256" key="14">
    <source>
        <dbReference type="PIRSR" id="PIRSR606539-2"/>
    </source>
</evidence>
<feature type="compositionally biased region" description="Polar residues" evidence="17">
    <location>
        <begin position="1733"/>
        <end position="1742"/>
    </location>
</feature>
<dbReference type="Pfam" id="PF16212">
    <property type="entry name" value="PhoLip_ATPase_C"/>
    <property type="match status" value="1"/>
</dbReference>
<dbReference type="InterPro" id="IPR023298">
    <property type="entry name" value="ATPase_P-typ_TM_dom_sf"/>
</dbReference>
<dbReference type="NCBIfam" id="TIGR01494">
    <property type="entry name" value="ATPase_P-type"/>
    <property type="match status" value="2"/>
</dbReference>
<dbReference type="InterPro" id="IPR001757">
    <property type="entry name" value="P_typ_ATPase"/>
</dbReference>
<comment type="subcellular location">
    <subcellularLocation>
        <location evidence="1 16">Membrane</location>
        <topology evidence="1 16">Multi-pass membrane protein</topology>
    </subcellularLocation>
</comment>